<dbReference type="InterPro" id="IPR043130">
    <property type="entry name" value="CDP-OH_PTrfase_TM_dom"/>
</dbReference>
<feature type="transmembrane region" description="Helical" evidence="6">
    <location>
        <begin position="238"/>
        <end position="265"/>
    </location>
</feature>
<dbReference type="InterPro" id="IPR014472">
    <property type="entry name" value="CHOPT"/>
</dbReference>
<proteinExistence type="inferred from homology"/>
<reference evidence="7" key="1">
    <citation type="submission" date="2020-05" db="EMBL/GenBank/DDBJ databases">
        <title>Phylogenomic resolution of chytrid fungi.</title>
        <authorList>
            <person name="Stajich J.E."/>
            <person name="Amses K."/>
            <person name="Simmons R."/>
            <person name="Seto K."/>
            <person name="Myers J."/>
            <person name="Bonds A."/>
            <person name="Quandt C.A."/>
            <person name="Barry K."/>
            <person name="Liu P."/>
            <person name="Grigoriev I."/>
            <person name="Longcore J.E."/>
            <person name="James T.Y."/>
        </authorList>
    </citation>
    <scope>NUCLEOTIDE SEQUENCE</scope>
    <source>
        <strain evidence="7">JEL0318</strain>
    </source>
</reference>
<accession>A0AAD5SMI3</accession>
<dbReference type="EMBL" id="JADGJD010000170">
    <property type="protein sequence ID" value="KAJ3053924.1"/>
    <property type="molecule type" value="Genomic_DNA"/>
</dbReference>
<comment type="similarity">
    <text evidence="2 5">Belongs to the CDP-alcohol phosphatidyltransferase class-I family.</text>
</comment>
<feature type="transmembrane region" description="Helical" evidence="6">
    <location>
        <begin position="98"/>
        <end position="116"/>
    </location>
</feature>
<keyword evidence="8" id="KW-1185">Reference proteome</keyword>
<dbReference type="InterPro" id="IPR000462">
    <property type="entry name" value="CDP-OH_P_trans"/>
</dbReference>
<evidence type="ECO:0000256" key="1">
    <source>
        <dbReference type="ARBA" id="ARBA00004370"/>
    </source>
</evidence>
<comment type="subcellular location">
    <subcellularLocation>
        <location evidence="1">Membrane</location>
    </subcellularLocation>
</comment>
<dbReference type="PIRSF" id="PIRSF015665">
    <property type="entry name" value="CHOPT"/>
    <property type="match status" value="1"/>
</dbReference>
<evidence type="ECO:0000256" key="2">
    <source>
        <dbReference type="ARBA" id="ARBA00010441"/>
    </source>
</evidence>
<feature type="transmembrane region" description="Helical" evidence="6">
    <location>
        <begin position="308"/>
        <end position="331"/>
    </location>
</feature>
<name>A0AAD5SMI3_9FUNG</name>
<dbReference type="PROSITE" id="PS00379">
    <property type="entry name" value="CDP_ALCOHOL_P_TRANSF"/>
    <property type="match status" value="1"/>
</dbReference>
<dbReference type="Gene3D" id="1.20.120.1760">
    <property type="match status" value="1"/>
</dbReference>
<keyword evidence="6" id="KW-0812">Transmembrane</keyword>
<feature type="transmembrane region" description="Helical" evidence="6">
    <location>
        <begin position="71"/>
        <end position="92"/>
    </location>
</feature>
<evidence type="ECO:0000256" key="6">
    <source>
        <dbReference type="SAM" id="Phobius"/>
    </source>
</evidence>
<dbReference type="InterPro" id="IPR048254">
    <property type="entry name" value="CDP_ALCOHOL_P_TRANSF_CS"/>
</dbReference>
<dbReference type="Pfam" id="PF01066">
    <property type="entry name" value="CDP-OH_P_transf"/>
    <property type="match status" value="1"/>
</dbReference>
<evidence type="ECO:0000256" key="4">
    <source>
        <dbReference type="ARBA" id="ARBA00023136"/>
    </source>
</evidence>
<evidence type="ECO:0008006" key="9">
    <source>
        <dbReference type="Google" id="ProtNLM"/>
    </source>
</evidence>
<protein>
    <recommendedName>
        <fullName evidence="9">Choline/ethanolaminephosphotransferase</fullName>
    </recommendedName>
</protein>
<evidence type="ECO:0000313" key="8">
    <source>
        <dbReference type="Proteomes" id="UP001212841"/>
    </source>
</evidence>
<sequence>MLNVDKEYNPLTPSKRRGWFWNVDYVPDEALHGLKFYKYSSLDKSPLSNYVLRHYWEFATTLFPRWMAPNLITLLGFCWVLANFAIMLYYTPDLESQGPSWIYFSFALGLWMYSTFDNVDGKQARRTGSSSPLGELFDHGVDSLNAAFGSMIQAGGIGMGLSWYTVTIVGVTTIVFFFSTWENYYTGTLYLGYINGPTEGLVIACIMLCLSGTYGNEIWWRPIEQSAPVLGWVFPGEWALATVMLAGLVGLMVTTQIPVSVWRVYEACRTKNQDFGKAVSHLGPFALYVLGITSWLASPYSVVLERHLVLFLSTTGIVFGRIATLIILAHVTHQEYPTMTHLLIPLLLGTILVNAPILFNISRILTTEGEYYYLVAFFVWAVGSYLHWATVVIERFCGYLGIRCFKIRQKGLNV</sequence>
<feature type="transmembrane region" description="Helical" evidence="6">
    <location>
        <begin position="343"/>
        <end position="365"/>
    </location>
</feature>
<evidence type="ECO:0000313" key="7">
    <source>
        <dbReference type="EMBL" id="KAJ3053924.1"/>
    </source>
</evidence>
<keyword evidence="3 5" id="KW-0808">Transferase</keyword>
<dbReference type="Proteomes" id="UP001212841">
    <property type="component" value="Unassembled WGS sequence"/>
</dbReference>
<gene>
    <name evidence="7" type="ORF">HK097_003074</name>
</gene>
<feature type="transmembrane region" description="Helical" evidence="6">
    <location>
        <begin position="285"/>
        <end position="302"/>
    </location>
</feature>
<dbReference type="PANTHER" id="PTHR10414:SF77">
    <property type="entry name" value="CDP-ALCOHOL PHOSPHATIDYLTRANSFERASE FAMILY PROTEIN"/>
    <property type="match status" value="1"/>
</dbReference>
<feature type="transmembrane region" description="Helical" evidence="6">
    <location>
        <begin position="161"/>
        <end position="181"/>
    </location>
</feature>
<dbReference type="GO" id="GO:0016020">
    <property type="term" value="C:membrane"/>
    <property type="evidence" value="ECO:0007669"/>
    <property type="project" value="UniProtKB-SubCell"/>
</dbReference>
<keyword evidence="6" id="KW-1133">Transmembrane helix</keyword>
<keyword evidence="4 6" id="KW-0472">Membrane</keyword>
<feature type="transmembrane region" description="Helical" evidence="6">
    <location>
        <begin position="371"/>
        <end position="393"/>
    </location>
</feature>
<organism evidence="7 8">
    <name type="scientific">Rhizophlyctis rosea</name>
    <dbReference type="NCBI Taxonomy" id="64517"/>
    <lineage>
        <taxon>Eukaryota</taxon>
        <taxon>Fungi</taxon>
        <taxon>Fungi incertae sedis</taxon>
        <taxon>Chytridiomycota</taxon>
        <taxon>Chytridiomycota incertae sedis</taxon>
        <taxon>Chytridiomycetes</taxon>
        <taxon>Rhizophlyctidales</taxon>
        <taxon>Rhizophlyctidaceae</taxon>
        <taxon>Rhizophlyctis</taxon>
    </lineage>
</organism>
<dbReference type="GO" id="GO:0008654">
    <property type="term" value="P:phospholipid biosynthetic process"/>
    <property type="evidence" value="ECO:0007669"/>
    <property type="project" value="InterPro"/>
</dbReference>
<comment type="caution">
    <text evidence="7">The sequence shown here is derived from an EMBL/GenBank/DDBJ whole genome shotgun (WGS) entry which is preliminary data.</text>
</comment>
<dbReference type="PANTHER" id="PTHR10414">
    <property type="entry name" value="ETHANOLAMINEPHOSPHOTRANSFERASE"/>
    <property type="match status" value="1"/>
</dbReference>
<evidence type="ECO:0000256" key="5">
    <source>
        <dbReference type="RuleBase" id="RU003750"/>
    </source>
</evidence>
<dbReference type="GO" id="GO:0016780">
    <property type="term" value="F:phosphotransferase activity, for other substituted phosphate groups"/>
    <property type="evidence" value="ECO:0007669"/>
    <property type="project" value="InterPro"/>
</dbReference>
<dbReference type="AlphaFoldDB" id="A0AAD5SMI3"/>
<evidence type="ECO:0000256" key="3">
    <source>
        <dbReference type="ARBA" id="ARBA00022679"/>
    </source>
</evidence>